<evidence type="ECO:0000256" key="1">
    <source>
        <dbReference type="ARBA" id="ARBA00022793"/>
    </source>
</evidence>
<evidence type="ECO:0000256" key="4">
    <source>
        <dbReference type="ARBA" id="ARBA00023317"/>
    </source>
</evidence>
<dbReference type="GO" id="GO:0008654">
    <property type="term" value="P:phospholipid biosynthetic process"/>
    <property type="evidence" value="ECO:0007669"/>
    <property type="project" value="InterPro"/>
</dbReference>
<proteinExistence type="predicted"/>
<keyword evidence="3" id="KW-0456">Lyase</keyword>
<dbReference type="EMBL" id="NCXM01000005">
    <property type="protein sequence ID" value="OSC30815.1"/>
    <property type="molecule type" value="Genomic_DNA"/>
</dbReference>
<evidence type="ECO:0000313" key="5">
    <source>
        <dbReference type="EMBL" id="OSC30815.1"/>
    </source>
</evidence>
<keyword evidence="6" id="KW-1185">Reference proteome</keyword>
<dbReference type="GO" id="GO:0004609">
    <property type="term" value="F:phosphatidylserine decarboxylase activity"/>
    <property type="evidence" value="ECO:0007669"/>
    <property type="project" value="InterPro"/>
</dbReference>
<keyword evidence="4" id="KW-0670">Pyruvate</keyword>
<protein>
    <submittedName>
        <fullName evidence="5">Uncharacterized protein</fullName>
    </submittedName>
</protein>
<name>A0A1X2LA59_9MYCO</name>
<dbReference type="Pfam" id="PF02666">
    <property type="entry name" value="PS_Dcarbxylase"/>
    <property type="match status" value="1"/>
</dbReference>
<dbReference type="Proteomes" id="UP000242320">
    <property type="component" value="Unassembled WGS sequence"/>
</dbReference>
<keyword evidence="2" id="KW-0865">Zymogen</keyword>
<evidence type="ECO:0000313" key="6">
    <source>
        <dbReference type="Proteomes" id="UP000242320"/>
    </source>
</evidence>
<comment type="caution">
    <text evidence="5">The sequence shown here is derived from an EMBL/GenBank/DDBJ whole genome shotgun (WGS) entry which is preliminary data.</text>
</comment>
<keyword evidence="1" id="KW-0210">Decarboxylase</keyword>
<reference evidence="5 6" key="1">
    <citation type="submission" date="2017-04" db="EMBL/GenBank/DDBJ databases">
        <title>The new phylogeny of genus Mycobacterium.</title>
        <authorList>
            <person name="Tortoli E."/>
            <person name="Trovato A."/>
            <person name="Cirillo D.M."/>
        </authorList>
    </citation>
    <scope>NUCLEOTIDE SEQUENCE [LARGE SCALE GENOMIC DNA]</scope>
    <source>
        <strain evidence="5 6">DSM 45247</strain>
    </source>
</reference>
<dbReference type="AlphaFoldDB" id="A0A1X2LA59"/>
<organism evidence="5 6">
    <name type="scientific">Mycolicibacterium vulneris</name>
    <dbReference type="NCBI Taxonomy" id="547163"/>
    <lineage>
        <taxon>Bacteria</taxon>
        <taxon>Bacillati</taxon>
        <taxon>Actinomycetota</taxon>
        <taxon>Actinomycetes</taxon>
        <taxon>Mycobacteriales</taxon>
        <taxon>Mycobacteriaceae</taxon>
        <taxon>Mycolicibacterium</taxon>
    </lineage>
</organism>
<evidence type="ECO:0000256" key="3">
    <source>
        <dbReference type="ARBA" id="ARBA00023239"/>
    </source>
</evidence>
<evidence type="ECO:0000256" key="2">
    <source>
        <dbReference type="ARBA" id="ARBA00023145"/>
    </source>
</evidence>
<dbReference type="InterPro" id="IPR003817">
    <property type="entry name" value="PS_Dcarbxylase"/>
</dbReference>
<sequence>MAHVPSVMLTSVEGPHMAKGEKFGFFQFGGSDIIVLVQEGVDLRLPRGRWR</sequence>
<accession>A0A1X2LA59</accession>
<gene>
    <name evidence="5" type="ORF">B8W69_07020</name>
</gene>